<evidence type="ECO:0000256" key="2">
    <source>
        <dbReference type="ARBA" id="ARBA00023015"/>
    </source>
</evidence>
<dbReference type="InterPro" id="IPR013324">
    <property type="entry name" value="RNA_pol_sigma_r3/r4-like"/>
</dbReference>
<keyword evidence="2" id="KW-0805">Transcription regulation</keyword>
<evidence type="ECO:0000256" key="1">
    <source>
        <dbReference type="ARBA" id="ARBA00010641"/>
    </source>
</evidence>
<evidence type="ECO:0000256" key="4">
    <source>
        <dbReference type="ARBA" id="ARBA00023163"/>
    </source>
</evidence>
<keyword evidence="4" id="KW-0804">Transcription</keyword>
<dbReference type="GO" id="GO:0003677">
    <property type="term" value="F:DNA binding"/>
    <property type="evidence" value="ECO:0007669"/>
    <property type="project" value="InterPro"/>
</dbReference>
<evidence type="ECO:0000259" key="5">
    <source>
        <dbReference type="Pfam" id="PF04542"/>
    </source>
</evidence>
<dbReference type="CDD" id="cd06171">
    <property type="entry name" value="Sigma70_r4"/>
    <property type="match status" value="1"/>
</dbReference>
<dbReference type="Proteomes" id="UP000249260">
    <property type="component" value="Unassembled WGS sequence"/>
</dbReference>
<dbReference type="Gene3D" id="1.10.10.10">
    <property type="entry name" value="Winged helix-like DNA-binding domain superfamily/Winged helix DNA-binding domain"/>
    <property type="match status" value="1"/>
</dbReference>
<evidence type="ECO:0000259" key="6">
    <source>
        <dbReference type="Pfam" id="PF08281"/>
    </source>
</evidence>
<dbReference type="InterPro" id="IPR014284">
    <property type="entry name" value="RNA_pol_sigma-70_dom"/>
</dbReference>
<dbReference type="InterPro" id="IPR013249">
    <property type="entry name" value="RNA_pol_sigma70_r4_t2"/>
</dbReference>
<evidence type="ECO:0000313" key="8">
    <source>
        <dbReference type="Proteomes" id="UP000249260"/>
    </source>
</evidence>
<gene>
    <name evidence="7" type="ORF">DL346_17415</name>
</gene>
<dbReference type="EMBL" id="QLUW01000003">
    <property type="protein sequence ID" value="RAP75161.1"/>
    <property type="molecule type" value="Genomic_DNA"/>
</dbReference>
<proteinExistence type="inferred from homology"/>
<keyword evidence="3" id="KW-0731">Sigma factor</keyword>
<sequence length="171" mass="19879">MFASPSSKEVLQCILLHKDNAYRLAYTYVRNPDDALDIIQEAIQKALAASKSLKDVSQAKSWFYRIVINAALDFLRKKKNVVTFDEETLETYGLSSQDAYRDFDLEHAMSLLPPLYRSVVVLRYFEDMKIEEIAHVLNENVNTIKTRLYEALRKLRLFMNDENFSKVDENG</sequence>
<dbReference type="Gene3D" id="1.10.1740.10">
    <property type="match status" value="1"/>
</dbReference>
<dbReference type="OrthoDB" id="9782703at2"/>
<protein>
    <submittedName>
        <fullName evidence="7">RNA polymerase subunit sigma-70</fullName>
    </submittedName>
</protein>
<dbReference type="NCBIfam" id="TIGR02937">
    <property type="entry name" value="sigma70-ECF"/>
    <property type="match status" value="1"/>
</dbReference>
<dbReference type="SUPFAM" id="SSF88659">
    <property type="entry name" value="Sigma3 and sigma4 domains of RNA polymerase sigma factors"/>
    <property type="match status" value="1"/>
</dbReference>
<dbReference type="Pfam" id="PF04542">
    <property type="entry name" value="Sigma70_r2"/>
    <property type="match status" value="1"/>
</dbReference>
<name>A0A328U142_9BACL</name>
<dbReference type="GO" id="GO:0016987">
    <property type="term" value="F:sigma factor activity"/>
    <property type="evidence" value="ECO:0007669"/>
    <property type="project" value="UniProtKB-KW"/>
</dbReference>
<comment type="caution">
    <text evidence="7">The sequence shown here is derived from an EMBL/GenBank/DDBJ whole genome shotgun (WGS) entry which is preliminary data.</text>
</comment>
<feature type="domain" description="RNA polymerase sigma-70 region 2" evidence="5">
    <location>
        <begin position="17"/>
        <end position="79"/>
    </location>
</feature>
<dbReference type="InterPro" id="IPR039425">
    <property type="entry name" value="RNA_pol_sigma-70-like"/>
</dbReference>
<dbReference type="RefSeq" id="WP_112883425.1">
    <property type="nucleotide sequence ID" value="NZ_QLUW01000003.1"/>
</dbReference>
<dbReference type="GO" id="GO:0006352">
    <property type="term" value="P:DNA-templated transcription initiation"/>
    <property type="evidence" value="ECO:0007669"/>
    <property type="project" value="InterPro"/>
</dbReference>
<keyword evidence="8" id="KW-1185">Reference proteome</keyword>
<dbReference type="PANTHER" id="PTHR43133:SF60">
    <property type="entry name" value="RNA POLYMERASE SIGMA FACTOR SIGV"/>
    <property type="match status" value="1"/>
</dbReference>
<comment type="similarity">
    <text evidence="1">Belongs to the sigma-70 factor family. ECF subfamily.</text>
</comment>
<feature type="domain" description="RNA polymerase sigma factor 70 region 4 type 2" evidence="6">
    <location>
        <begin position="104"/>
        <end position="155"/>
    </location>
</feature>
<evidence type="ECO:0000256" key="3">
    <source>
        <dbReference type="ARBA" id="ARBA00023082"/>
    </source>
</evidence>
<dbReference type="AlphaFoldDB" id="A0A328U142"/>
<dbReference type="PANTHER" id="PTHR43133">
    <property type="entry name" value="RNA POLYMERASE ECF-TYPE SIGMA FACTO"/>
    <property type="match status" value="1"/>
</dbReference>
<organism evidence="7 8">
    <name type="scientific">Paenibacillus montanisoli</name>
    <dbReference type="NCBI Taxonomy" id="2081970"/>
    <lineage>
        <taxon>Bacteria</taxon>
        <taxon>Bacillati</taxon>
        <taxon>Bacillota</taxon>
        <taxon>Bacilli</taxon>
        <taxon>Bacillales</taxon>
        <taxon>Paenibacillaceae</taxon>
        <taxon>Paenibacillus</taxon>
    </lineage>
</organism>
<dbReference type="SUPFAM" id="SSF88946">
    <property type="entry name" value="Sigma2 domain of RNA polymerase sigma factors"/>
    <property type="match status" value="1"/>
</dbReference>
<reference evidence="7 8" key="1">
    <citation type="submission" date="2018-06" db="EMBL/GenBank/DDBJ databases">
        <title>Paenibacillus montanisoli sp. nov., isolated from mountain area soil.</title>
        <authorList>
            <person name="Wu M."/>
        </authorList>
    </citation>
    <scope>NUCLEOTIDE SEQUENCE [LARGE SCALE GENOMIC DNA]</scope>
    <source>
        <strain evidence="7 8">RA17</strain>
    </source>
</reference>
<dbReference type="InterPro" id="IPR036388">
    <property type="entry name" value="WH-like_DNA-bd_sf"/>
</dbReference>
<dbReference type="Pfam" id="PF08281">
    <property type="entry name" value="Sigma70_r4_2"/>
    <property type="match status" value="1"/>
</dbReference>
<dbReference type="InterPro" id="IPR007627">
    <property type="entry name" value="RNA_pol_sigma70_r2"/>
</dbReference>
<evidence type="ECO:0000313" key="7">
    <source>
        <dbReference type="EMBL" id="RAP75161.1"/>
    </source>
</evidence>
<accession>A0A328U142</accession>
<dbReference type="InterPro" id="IPR013325">
    <property type="entry name" value="RNA_pol_sigma_r2"/>
</dbReference>